<evidence type="ECO:0000313" key="13">
    <source>
        <dbReference type="EMBL" id="BAM07089.1"/>
    </source>
</evidence>
<keyword evidence="7" id="KW-0548">Nucleotidyltransferase</keyword>
<dbReference type="HOGENOM" id="CLU_031397_3_1_0"/>
<dbReference type="Gene3D" id="3.90.870.10">
    <property type="entry name" value="DHBP synthase"/>
    <property type="match status" value="1"/>
</dbReference>
<keyword evidence="8" id="KW-0547">Nucleotide-binding</keyword>
<dbReference type="Pfam" id="PF01300">
    <property type="entry name" value="Sua5_yciO_yrdC"/>
    <property type="match status" value="1"/>
</dbReference>
<accession>I0IP90</accession>
<evidence type="ECO:0000256" key="3">
    <source>
        <dbReference type="ARBA" id="ARBA00012584"/>
    </source>
</evidence>
<dbReference type="GO" id="GO:0006450">
    <property type="term" value="P:regulation of translational fidelity"/>
    <property type="evidence" value="ECO:0007669"/>
    <property type="project" value="TreeGrafter"/>
</dbReference>
<dbReference type="AlphaFoldDB" id="I0IP90"/>
<dbReference type="PROSITE" id="PS51163">
    <property type="entry name" value="YRDC"/>
    <property type="match status" value="1"/>
</dbReference>
<evidence type="ECO:0000256" key="4">
    <source>
        <dbReference type="ARBA" id="ARBA00022490"/>
    </source>
</evidence>
<evidence type="ECO:0000256" key="5">
    <source>
        <dbReference type="ARBA" id="ARBA00022679"/>
    </source>
</evidence>
<proteinExistence type="inferred from homology"/>
<dbReference type="GO" id="GO:0005737">
    <property type="term" value="C:cytoplasm"/>
    <property type="evidence" value="ECO:0007669"/>
    <property type="project" value="UniProtKB-SubCell"/>
</dbReference>
<evidence type="ECO:0000256" key="11">
    <source>
        <dbReference type="ARBA" id="ARBA00048366"/>
    </source>
</evidence>
<dbReference type="eggNOG" id="COG0009">
    <property type="taxonomic scope" value="Bacteria"/>
</dbReference>
<evidence type="ECO:0000313" key="14">
    <source>
        <dbReference type="Proteomes" id="UP000007382"/>
    </source>
</evidence>
<reference evidence="14" key="2">
    <citation type="submission" date="2012-03" db="EMBL/GenBank/DDBJ databases">
        <title>The complete genome sequence of the pioneer microbe on fresh volcanic deposit, Leptospirillum ferrooxidans strain C2-3.</title>
        <authorList>
            <person name="Fujimura R."/>
            <person name="Sato Y."/>
            <person name="Nishizawa T."/>
            <person name="Nanba K."/>
            <person name="Oshima K."/>
            <person name="Hattori M."/>
            <person name="Kamijo T."/>
            <person name="Ohta H."/>
        </authorList>
    </citation>
    <scope>NUCLEOTIDE SEQUENCE [LARGE SCALE GENOMIC DNA]</scope>
    <source>
        <strain evidence="14">C2-3</strain>
    </source>
</reference>
<evidence type="ECO:0000256" key="2">
    <source>
        <dbReference type="ARBA" id="ARBA00007663"/>
    </source>
</evidence>
<dbReference type="RefSeq" id="WP_014449577.1">
    <property type="nucleotide sequence ID" value="NC_017094.1"/>
</dbReference>
<keyword evidence="6" id="KW-0819">tRNA processing</keyword>
<dbReference type="InterPro" id="IPR050156">
    <property type="entry name" value="TC-AMP_synthase_SUA5"/>
</dbReference>
<dbReference type="InterPro" id="IPR017945">
    <property type="entry name" value="DHBP_synth_RibB-like_a/b_dom"/>
</dbReference>
<keyword evidence="9" id="KW-0067">ATP-binding</keyword>
<dbReference type="EC" id="2.7.7.87" evidence="3"/>
<dbReference type="Proteomes" id="UP000007382">
    <property type="component" value="Chromosome"/>
</dbReference>
<dbReference type="GO" id="GO:0008033">
    <property type="term" value="P:tRNA processing"/>
    <property type="evidence" value="ECO:0007669"/>
    <property type="project" value="UniProtKB-KW"/>
</dbReference>
<keyword evidence="14" id="KW-1185">Reference proteome</keyword>
<dbReference type="GO" id="GO:0000049">
    <property type="term" value="F:tRNA binding"/>
    <property type="evidence" value="ECO:0007669"/>
    <property type="project" value="TreeGrafter"/>
</dbReference>
<organism evidence="13 14">
    <name type="scientific">Leptospirillum ferrooxidans (strain C2-3)</name>
    <dbReference type="NCBI Taxonomy" id="1162668"/>
    <lineage>
        <taxon>Bacteria</taxon>
        <taxon>Pseudomonadati</taxon>
        <taxon>Nitrospirota</taxon>
        <taxon>Nitrospiria</taxon>
        <taxon>Nitrospirales</taxon>
        <taxon>Nitrospiraceae</taxon>
        <taxon>Leptospirillum</taxon>
    </lineage>
</organism>
<comment type="subcellular location">
    <subcellularLocation>
        <location evidence="1">Cytoplasm</location>
    </subcellularLocation>
</comment>
<keyword evidence="4" id="KW-0963">Cytoplasm</keyword>
<dbReference type="GO" id="GO:0005524">
    <property type="term" value="F:ATP binding"/>
    <property type="evidence" value="ECO:0007669"/>
    <property type="project" value="UniProtKB-KW"/>
</dbReference>
<dbReference type="GO" id="GO:0003725">
    <property type="term" value="F:double-stranded RNA binding"/>
    <property type="evidence" value="ECO:0007669"/>
    <property type="project" value="InterPro"/>
</dbReference>
<dbReference type="PANTHER" id="PTHR17490">
    <property type="entry name" value="SUA5"/>
    <property type="match status" value="1"/>
</dbReference>
<protein>
    <recommendedName>
        <fullName evidence="10">L-threonylcarbamoyladenylate synthase</fullName>
        <ecNumber evidence="3">2.7.7.87</ecNumber>
    </recommendedName>
    <alternativeName>
        <fullName evidence="10">L-threonylcarbamoyladenylate synthase</fullName>
    </alternativeName>
</protein>
<evidence type="ECO:0000256" key="1">
    <source>
        <dbReference type="ARBA" id="ARBA00004496"/>
    </source>
</evidence>
<dbReference type="PATRIC" id="fig|1162668.3.peg.1672"/>
<comment type="catalytic activity">
    <reaction evidence="11">
        <text>L-threonine + hydrogencarbonate + ATP = L-threonylcarbamoyladenylate + diphosphate + H2O</text>
        <dbReference type="Rhea" id="RHEA:36407"/>
        <dbReference type="ChEBI" id="CHEBI:15377"/>
        <dbReference type="ChEBI" id="CHEBI:17544"/>
        <dbReference type="ChEBI" id="CHEBI:30616"/>
        <dbReference type="ChEBI" id="CHEBI:33019"/>
        <dbReference type="ChEBI" id="CHEBI:57926"/>
        <dbReference type="ChEBI" id="CHEBI:73682"/>
        <dbReference type="EC" id="2.7.7.87"/>
    </reaction>
</comment>
<dbReference type="PANTHER" id="PTHR17490:SF16">
    <property type="entry name" value="THREONYLCARBAMOYL-AMP SYNTHASE"/>
    <property type="match status" value="1"/>
</dbReference>
<evidence type="ECO:0000256" key="9">
    <source>
        <dbReference type="ARBA" id="ARBA00022840"/>
    </source>
</evidence>
<gene>
    <name evidence="13" type="ordered locus">LFE_1406</name>
</gene>
<comment type="similarity">
    <text evidence="2">Belongs to the SUA5 family.</text>
</comment>
<dbReference type="GO" id="GO:0061710">
    <property type="term" value="F:L-threonylcarbamoyladenylate synthase"/>
    <property type="evidence" value="ECO:0007669"/>
    <property type="project" value="UniProtKB-EC"/>
</dbReference>
<evidence type="ECO:0000259" key="12">
    <source>
        <dbReference type="PROSITE" id="PS51163"/>
    </source>
</evidence>
<dbReference type="KEGG" id="lfc:LFE_1406"/>
<dbReference type="SUPFAM" id="SSF55821">
    <property type="entry name" value="YrdC/RibB"/>
    <property type="match status" value="1"/>
</dbReference>
<evidence type="ECO:0000256" key="10">
    <source>
        <dbReference type="ARBA" id="ARBA00029774"/>
    </source>
</evidence>
<keyword evidence="5" id="KW-0808">Transferase</keyword>
<dbReference type="EMBL" id="AP012342">
    <property type="protein sequence ID" value="BAM07089.1"/>
    <property type="molecule type" value="Genomic_DNA"/>
</dbReference>
<evidence type="ECO:0000256" key="8">
    <source>
        <dbReference type="ARBA" id="ARBA00022741"/>
    </source>
</evidence>
<evidence type="ECO:0000256" key="7">
    <source>
        <dbReference type="ARBA" id="ARBA00022695"/>
    </source>
</evidence>
<dbReference type="OrthoDB" id="9814580at2"/>
<dbReference type="STRING" id="1162668.LFE_1406"/>
<sequence length="223" mass="24512">MSVAVYPSLSERSGWWSIREALRRGEVLAVPLEDSWCLAESPMDLPFNPSGSGIDPQEGFFLSNVHRIKRRPSQKPFLYMVGSLSAILPFAVLPHSPWCKVWVDSWPAFITLVLPAKHLAVSLGMSRNGGVAFRIPRDPVLRSFLSYLKTPITGTSLNISGSPPLVSMEEIRSLFPDLGGIVSSEEKNASRISPILDLSKGSPRVIRPAGGMGPICDLRYRKV</sequence>
<feature type="domain" description="YrdC-like" evidence="12">
    <location>
        <begin position="12"/>
        <end position="211"/>
    </location>
</feature>
<reference evidence="13 14" key="1">
    <citation type="journal article" date="2012" name="J. Bacteriol.">
        <title>Complete Genome Sequence of Leptospirillum ferrooxidans Strain C2-3, Isolated from a Fresh Volcanic Ash Deposit on the Island of Miyake, Japan.</title>
        <authorList>
            <person name="Fujimura R."/>
            <person name="Sato Y."/>
            <person name="Nishizawa T."/>
            <person name="Oshima K."/>
            <person name="Kim S.-W."/>
            <person name="Hattori M."/>
            <person name="Kamijo T."/>
            <person name="Ohta H."/>
        </authorList>
    </citation>
    <scope>NUCLEOTIDE SEQUENCE [LARGE SCALE GENOMIC DNA]</scope>
    <source>
        <strain evidence="13 14">C2-3</strain>
    </source>
</reference>
<dbReference type="InterPro" id="IPR006070">
    <property type="entry name" value="Sua5-like_dom"/>
</dbReference>
<name>I0IP90_LEPFC</name>
<evidence type="ECO:0000256" key="6">
    <source>
        <dbReference type="ARBA" id="ARBA00022694"/>
    </source>
</evidence>